<reference evidence="2" key="1">
    <citation type="journal article" date="2002" name="Science">
        <title>The draft genome of Ciona intestinalis: insights into chordate and vertebrate origins.</title>
        <authorList>
            <person name="Dehal P."/>
            <person name="Satou Y."/>
            <person name="Campbell R.K."/>
            <person name="Chapman J."/>
            <person name="Degnan B."/>
            <person name="De Tomaso A."/>
            <person name="Davidson B."/>
            <person name="Di Gregorio A."/>
            <person name="Gelpke M."/>
            <person name="Goodstein D.M."/>
            <person name="Harafuji N."/>
            <person name="Hastings K.E."/>
            <person name="Ho I."/>
            <person name="Hotta K."/>
            <person name="Huang W."/>
            <person name="Kawashima T."/>
            <person name="Lemaire P."/>
            <person name="Martinez D."/>
            <person name="Meinertzhagen I.A."/>
            <person name="Necula S."/>
            <person name="Nonaka M."/>
            <person name="Putnam N."/>
            <person name="Rash S."/>
            <person name="Saiga H."/>
            <person name="Satake M."/>
            <person name="Terry A."/>
            <person name="Yamada L."/>
            <person name="Wang H.G."/>
            <person name="Awazu S."/>
            <person name="Azumi K."/>
            <person name="Boore J."/>
            <person name="Branno M."/>
            <person name="Chin-Bow S."/>
            <person name="DeSantis R."/>
            <person name="Doyle S."/>
            <person name="Francino P."/>
            <person name="Keys D.N."/>
            <person name="Haga S."/>
            <person name="Hayashi H."/>
            <person name="Hino K."/>
            <person name="Imai K.S."/>
            <person name="Inaba K."/>
            <person name="Kano S."/>
            <person name="Kobayashi K."/>
            <person name="Kobayashi M."/>
            <person name="Lee B.I."/>
            <person name="Makabe K.W."/>
            <person name="Manohar C."/>
            <person name="Matassi G."/>
            <person name="Medina M."/>
            <person name="Mochizuki Y."/>
            <person name="Mount S."/>
            <person name="Morishita T."/>
            <person name="Miura S."/>
            <person name="Nakayama A."/>
            <person name="Nishizaka S."/>
            <person name="Nomoto H."/>
            <person name="Ohta F."/>
            <person name="Oishi K."/>
            <person name="Rigoutsos I."/>
            <person name="Sano M."/>
            <person name="Sasaki A."/>
            <person name="Sasakura Y."/>
            <person name="Shoguchi E."/>
            <person name="Shin-i T."/>
            <person name="Spagnuolo A."/>
            <person name="Stainier D."/>
            <person name="Suzuki M.M."/>
            <person name="Tassy O."/>
            <person name="Takatori N."/>
            <person name="Tokuoka M."/>
            <person name="Yagi K."/>
            <person name="Yoshizaki F."/>
            <person name="Wada S."/>
            <person name="Zhang C."/>
            <person name="Hyatt P.D."/>
            <person name="Larimer F."/>
            <person name="Detter C."/>
            <person name="Doggett N."/>
            <person name="Glavina T."/>
            <person name="Hawkins T."/>
            <person name="Richardson P."/>
            <person name="Lucas S."/>
            <person name="Kohara Y."/>
            <person name="Levine M."/>
            <person name="Satoh N."/>
            <person name="Rokhsar D.S."/>
        </authorList>
    </citation>
    <scope>NUCLEOTIDE SEQUENCE [LARGE SCALE GENOMIC DNA]</scope>
</reference>
<dbReference type="Ensembl" id="ENSCINT00000030413.1">
    <property type="protein sequence ID" value="ENSCINP00000033158.1"/>
    <property type="gene ID" value="ENSCING00000018505.1"/>
</dbReference>
<reference evidence="1" key="4">
    <citation type="submission" date="2025-09" db="UniProtKB">
        <authorList>
            <consortium name="Ensembl"/>
        </authorList>
    </citation>
    <scope>IDENTIFICATION</scope>
</reference>
<proteinExistence type="predicted"/>
<accession>H2XU24</accession>
<evidence type="ECO:0000313" key="2">
    <source>
        <dbReference type="Proteomes" id="UP000008144"/>
    </source>
</evidence>
<dbReference type="EMBL" id="EAAA01000671">
    <property type="status" value="NOT_ANNOTATED_CDS"/>
    <property type="molecule type" value="Genomic_DNA"/>
</dbReference>
<name>H2XU24_CIOIN</name>
<keyword evidence="2" id="KW-1185">Reference proteome</keyword>
<evidence type="ECO:0000313" key="1">
    <source>
        <dbReference type="Ensembl" id="ENSCINP00000033158.1"/>
    </source>
</evidence>
<sequence>FAELGGEVLALCVQSNHLILAASRLMRAVPRLICATP</sequence>
<organism evidence="1 2">
    <name type="scientific">Ciona intestinalis</name>
    <name type="common">Transparent sea squirt</name>
    <name type="synonym">Ascidia intestinalis</name>
    <dbReference type="NCBI Taxonomy" id="7719"/>
    <lineage>
        <taxon>Eukaryota</taxon>
        <taxon>Metazoa</taxon>
        <taxon>Chordata</taxon>
        <taxon>Tunicata</taxon>
        <taxon>Ascidiacea</taxon>
        <taxon>Phlebobranchia</taxon>
        <taxon>Cionidae</taxon>
        <taxon>Ciona</taxon>
    </lineage>
</organism>
<dbReference type="InParanoid" id="H2XU24"/>
<protein>
    <submittedName>
        <fullName evidence="1">Uncharacterized protein</fullName>
    </submittedName>
</protein>
<reference evidence="1" key="2">
    <citation type="journal article" date="2008" name="Genome Biol.">
        <title>Improved genome assembly and evidence-based global gene model set for the chordate Ciona intestinalis: new insight into intron and operon populations.</title>
        <authorList>
            <person name="Satou Y."/>
            <person name="Mineta K."/>
            <person name="Ogasawara M."/>
            <person name="Sasakura Y."/>
            <person name="Shoguchi E."/>
            <person name="Ueno K."/>
            <person name="Yamada L."/>
            <person name="Matsumoto J."/>
            <person name="Wasserscheid J."/>
            <person name="Dewar K."/>
            <person name="Wiley G.B."/>
            <person name="Macmil S.L."/>
            <person name="Roe B.A."/>
            <person name="Zeller R.W."/>
            <person name="Hastings K.E."/>
            <person name="Lemaire P."/>
            <person name="Lindquist E."/>
            <person name="Endo T."/>
            <person name="Hotta K."/>
            <person name="Inaba K."/>
        </authorList>
    </citation>
    <scope>NUCLEOTIDE SEQUENCE [LARGE SCALE GENOMIC DNA]</scope>
    <source>
        <strain evidence="1">wild type</strain>
    </source>
</reference>
<dbReference type="HOGENOM" id="CLU_3353318_0_0_1"/>
<reference evidence="1" key="3">
    <citation type="submission" date="2025-08" db="UniProtKB">
        <authorList>
            <consortium name="Ensembl"/>
        </authorList>
    </citation>
    <scope>IDENTIFICATION</scope>
</reference>
<dbReference type="Proteomes" id="UP000008144">
    <property type="component" value="Chromosome 11"/>
</dbReference>
<dbReference type="AlphaFoldDB" id="H2XU24"/>